<dbReference type="OrthoDB" id="9802746at2"/>
<dbReference type="InterPro" id="IPR011334">
    <property type="entry name" value="UDP-acyl_GlcNac_deAcase_C"/>
</dbReference>
<keyword evidence="6 12" id="KW-0441">Lipid A biosynthesis</keyword>
<keyword evidence="8 12" id="KW-0378">Hydrolase</keyword>
<comment type="similarity">
    <text evidence="12">Belongs to the LpxC family.</text>
</comment>
<dbReference type="NCBIfam" id="TIGR00325">
    <property type="entry name" value="lpxC"/>
    <property type="match status" value="1"/>
</dbReference>
<name>A0A1H3EJ86_9RHOB</name>
<dbReference type="InterPro" id="IPR020568">
    <property type="entry name" value="Ribosomal_Su5_D2-typ_SF"/>
</dbReference>
<evidence type="ECO:0000256" key="8">
    <source>
        <dbReference type="ARBA" id="ARBA00022801"/>
    </source>
</evidence>
<proteinExistence type="inferred from homology"/>
<gene>
    <name evidence="12" type="primary">lpxC</name>
    <name evidence="13" type="ORF">SAMN05444336_11050</name>
</gene>
<keyword evidence="7 12" id="KW-0479">Metal-binding</keyword>
<comment type="catalytic activity">
    <reaction evidence="11 12">
        <text>a UDP-3-O-[(3R)-3-hydroxyacyl]-N-acetyl-alpha-D-glucosamine + H2O = a UDP-3-O-[(3R)-3-hydroxyacyl]-alpha-D-glucosamine + acetate</text>
        <dbReference type="Rhea" id="RHEA:67816"/>
        <dbReference type="ChEBI" id="CHEBI:15377"/>
        <dbReference type="ChEBI" id="CHEBI:30089"/>
        <dbReference type="ChEBI" id="CHEBI:137740"/>
        <dbReference type="ChEBI" id="CHEBI:173225"/>
        <dbReference type="EC" id="3.5.1.108"/>
    </reaction>
</comment>
<feature type="binding site" evidence="12">
    <location>
        <position position="239"/>
    </location>
    <ligand>
        <name>Zn(2+)</name>
        <dbReference type="ChEBI" id="CHEBI:29105"/>
    </ligand>
</feature>
<dbReference type="SUPFAM" id="SSF54211">
    <property type="entry name" value="Ribosomal protein S5 domain 2-like"/>
    <property type="match status" value="2"/>
</dbReference>
<dbReference type="Proteomes" id="UP000199118">
    <property type="component" value="Unassembled WGS sequence"/>
</dbReference>
<dbReference type="EC" id="3.5.1.108" evidence="4 12"/>
<dbReference type="InterPro" id="IPR015870">
    <property type="entry name" value="UDP-acyl_N-AcGlcN_deAcase_N"/>
</dbReference>
<keyword evidence="14" id="KW-1185">Reference proteome</keyword>
<dbReference type="Gene3D" id="3.30.230.20">
    <property type="entry name" value="lpxc deacetylase, domain 1"/>
    <property type="match status" value="1"/>
</dbReference>
<evidence type="ECO:0000256" key="10">
    <source>
        <dbReference type="ARBA" id="ARBA00023098"/>
    </source>
</evidence>
<accession>A0A1H3EJ86</accession>
<dbReference type="GO" id="GO:0103117">
    <property type="term" value="F:UDP-3-O-acyl-N-acetylglucosamine deacetylase activity"/>
    <property type="evidence" value="ECO:0007669"/>
    <property type="project" value="UniProtKB-UniRule"/>
</dbReference>
<dbReference type="EMBL" id="FNMZ01000010">
    <property type="protein sequence ID" value="SDX78680.1"/>
    <property type="molecule type" value="Genomic_DNA"/>
</dbReference>
<dbReference type="InterPro" id="IPR004463">
    <property type="entry name" value="UDP-acyl_GlcNac_deAcase"/>
</dbReference>
<dbReference type="PANTHER" id="PTHR33694">
    <property type="entry name" value="UDP-3-O-ACYL-N-ACETYLGLUCOSAMINE DEACETYLASE 1, MITOCHONDRIAL-RELATED"/>
    <property type="match status" value="1"/>
</dbReference>
<evidence type="ECO:0000256" key="1">
    <source>
        <dbReference type="ARBA" id="ARBA00001947"/>
    </source>
</evidence>
<comment type="pathway">
    <text evidence="3 12">Glycolipid biosynthesis; lipid IV(A) biosynthesis; lipid IV(A) from (3R)-3-hydroxytetradecanoyl-[acyl-carrier-protein] and UDP-N-acetyl-alpha-D-glucosamine: step 2/6.</text>
</comment>
<evidence type="ECO:0000256" key="7">
    <source>
        <dbReference type="ARBA" id="ARBA00022723"/>
    </source>
</evidence>
<evidence type="ECO:0000256" key="6">
    <source>
        <dbReference type="ARBA" id="ARBA00022556"/>
    </source>
</evidence>
<evidence type="ECO:0000256" key="12">
    <source>
        <dbReference type="HAMAP-Rule" id="MF_00388"/>
    </source>
</evidence>
<reference evidence="13 14" key="1">
    <citation type="submission" date="2016-10" db="EMBL/GenBank/DDBJ databases">
        <authorList>
            <person name="de Groot N.N."/>
        </authorList>
    </citation>
    <scope>NUCLEOTIDE SEQUENCE [LARGE SCALE GENOMIC DNA]</scope>
    <source>
        <strain evidence="13 14">DSM 17890</strain>
    </source>
</reference>
<evidence type="ECO:0000256" key="11">
    <source>
        <dbReference type="ARBA" id="ARBA00024535"/>
    </source>
</evidence>
<feature type="binding site" evidence="12">
    <location>
        <position position="78"/>
    </location>
    <ligand>
        <name>Zn(2+)</name>
        <dbReference type="ChEBI" id="CHEBI:29105"/>
    </ligand>
</feature>
<dbReference type="STRING" id="356660.SAMN05444336_11050"/>
<comment type="function">
    <text evidence="2 12">Catalyzes the hydrolysis of UDP-3-O-myristoyl-N-acetylglucosamine to form UDP-3-O-myristoylglucosamine and acetate, the committed step in lipid A biosynthesis.</text>
</comment>
<evidence type="ECO:0000313" key="13">
    <source>
        <dbReference type="EMBL" id="SDX78680.1"/>
    </source>
</evidence>
<feature type="binding site" evidence="12">
    <location>
        <position position="235"/>
    </location>
    <ligand>
        <name>Zn(2+)</name>
        <dbReference type="ChEBI" id="CHEBI:29105"/>
    </ligand>
</feature>
<keyword evidence="10 12" id="KW-0443">Lipid metabolism</keyword>
<dbReference type="Gene3D" id="3.30.1700.10">
    <property type="entry name" value="lpxc deacetylase, domain 2"/>
    <property type="match status" value="1"/>
</dbReference>
<dbReference type="AlphaFoldDB" id="A0A1H3EJ86"/>
<comment type="cofactor">
    <cofactor evidence="1 12">
        <name>Zn(2+)</name>
        <dbReference type="ChEBI" id="CHEBI:29105"/>
    </cofactor>
</comment>
<organism evidence="13 14">
    <name type="scientific">Albimonas donghaensis</name>
    <dbReference type="NCBI Taxonomy" id="356660"/>
    <lineage>
        <taxon>Bacteria</taxon>
        <taxon>Pseudomonadati</taxon>
        <taxon>Pseudomonadota</taxon>
        <taxon>Alphaproteobacteria</taxon>
        <taxon>Rhodobacterales</taxon>
        <taxon>Paracoccaceae</taxon>
        <taxon>Albimonas</taxon>
    </lineage>
</organism>
<dbReference type="HAMAP" id="MF_00388">
    <property type="entry name" value="LpxC"/>
    <property type="match status" value="1"/>
</dbReference>
<evidence type="ECO:0000256" key="5">
    <source>
        <dbReference type="ARBA" id="ARBA00022516"/>
    </source>
</evidence>
<dbReference type="GO" id="GO:0016020">
    <property type="term" value="C:membrane"/>
    <property type="evidence" value="ECO:0007669"/>
    <property type="project" value="GOC"/>
</dbReference>
<evidence type="ECO:0000313" key="14">
    <source>
        <dbReference type="Proteomes" id="UP000199118"/>
    </source>
</evidence>
<keyword evidence="5 12" id="KW-0444">Lipid biosynthesis</keyword>
<evidence type="ECO:0000256" key="3">
    <source>
        <dbReference type="ARBA" id="ARBA00005002"/>
    </source>
</evidence>
<dbReference type="GO" id="GO:0046872">
    <property type="term" value="F:metal ion binding"/>
    <property type="evidence" value="ECO:0007669"/>
    <property type="project" value="UniProtKB-KW"/>
</dbReference>
<dbReference type="Pfam" id="PF03331">
    <property type="entry name" value="LpxC"/>
    <property type="match status" value="1"/>
</dbReference>
<evidence type="ECO:0000256" key="4">
    <source>
        <dbReference type="ARBA" id="ARBA00012745"/>
    </source>
</evidence>
<dbReference type="UniPathway" id="UPA00359">
    <property type="reaction ID" value="UER00478"/>
</dbReference>
<keyword evidence="9 12" id="KW-0862">Zinc</keyword>
<protein>
    <recommendedName>
        <fullName evidence="4 12">UDP-3-O-acyl-N-acetylglucosamine deacetylase</fullName>
        <shortName evidence="12">UDP-3-O-acyl-GlcNAc deacetylase</shortName>
        <ecNumber evidence="4 12">3.5.1.108</ecNumber>
    </recommendedName>
    <alternativeName>
        <fullName evidence="12">UDP-3-O-[R-3-hydroxymyristoyl]-N-acetylglucosamine deacetylase</fullName>
    </alternativeName>
</protein>
<dbReference type="PANTHER" id="PTHR33694:SF1">
    <property type="entry name" value="UDP-3-O-ACYL-N-ACETYLGLUCOSAMINE DEACETYLASE 1, MITOCHONDRIAL-RELATED"/>
    <property type="match status" value="1"/>
</dbReference>
<dbReference type="GO" id="GO:0009245">
    <property type="term" value="P:lipid A biosynthetic process"/>
    <property type="evidence" value="ECO:0007669"/>
    <property type="project" value="UniProtKB-UniRule"/>
</dbReference>
<evidence type="ECO:0000256" key="2">
    <source>
        <dbReference type="ARBA" id="ARBA00002923"/>
    </source>
</evidence>
<dbReference type="RefSeq" id="WP_092684696.1">
    <property type="nucleotide sequence ID" value="NZ_FNMZ01000010.1"/>
</dbReference>
<evidence type="ECO:0000256" key="9">
    <source>
        <dbReference type="ARBA" id="ARBA00022833"/>
    </source>
</evidence>
<feature type="active site" description="Proton donor" evidence="12">
    <location>
        <position position="262"/>
    </location>
</feature>
<sequence>MQATVRNAIEFRGQGLHSGRPARLRILPASGNYGIWFKRVDVTDRDPMIQARWDLVSDTRLCTVISNREGVSVSTIEHIMAALAGCGVGNALVEIDGPEIPIMDGSAAAFAEAIRGAGLRAVHGEARAIRILRPVEIEDHGRTARLEPASRFEIDFGIDFADKAIGAQSLNLTLVNGAFMEHLADCRTFCRKAEVEAMQQAGLALGGSLANAIVVDGDAVVNPEGLRRPDEFVRHKMLDAVGDLALAGAPIIGRYIGRRGGHEMNNLILRALFARPDAWRFEVDGMPAHDVMGLRAAA</sequence>